<feature type="transmembrane region" description="Helical" evidence="1">
    <location>
        <begin position="66"/>
        <end position="90"/>
    </location>
</feature>
<keyword evidence="1" id="KW-0812">Transmembrane</keyword>
<accession>A0A0B5J890</accession>
<name>A0A0B5J890_9VIRU</name>
<organism evidence="2 3">
    <name type="scientific">Pandoravirus inopinatum</name>
    <dbReference type="NCBI Taxonomy" id="1605721"/>
    <lineage>
        <taxon>Viruses</taxon>
        <taxon>Pandoravirus</taxon>
    </lineage>
</organism>
<proteinExistence type="predicted"/>
<dbReference type="EMBL" id="KP136319">
    <property type="protein sequence ID" value="AJF98130.1"/>
    <property type="molecule type" value="Genomic_DNA"/>
</dbReference>
<keyword evidence="1" id="KW-0472">Membrane</keyword>
<evidence type="ECO:0000313" key="3">
    <source>
        <dbReference type="Proteomes" id="UP000202511"/>
    </source>
</evidence>
<dbReference type="KEGG" id="vg:23463047"/>
<protein>
    <submittedName>
        <fullName evidence="2">Uncharacterized protein</fullName>
    </submittedName>
</protein>
<sequence>MRGARSSSTSFPFFGVGRRATREHGDPPGQPSVPVRLHPPTHMRAAAPSFFSPFCRSKCRRNHPATILVSLFSVSLVFSLWLRVVVFFLFDTARSAASWSVLADNQMACCRADRQWAAWIMTGAISDTDQIRQCCLAHCK</sequence>
<evidence type="ECO:0000313" key="2">
    <source>
        <dbReference type="EMBL" id="AJF98130.1"/>
    </source>
</evidence>
<dbReference type="RefSeq" id="YP_009120365.1">
    <property type="nucleotide sequence ID" value="NC_026440.1"/>
</dbReference>
<keyword evidence="1" id="KW-1133">Transmembrane helix</keyword>
<dbReference type="GeneID" id="23463047"/>
<evidence type="ECO:0000256" key="1">
    <source>
        <dbReference type="SAM" id="Phobius"/>
    </source>
</evidence>
<reference evidence="2 3" key="1">
    <citation type="journal article" date="2015" name="Parasitol. Res.">
        <title>Viruses in close associations with free-living amoebae.</title>
        <authorList>
            <person name="Scheid P."/>
        </authorList>
    </citation>
    <scope>NUCLEOTIDE SEQUENCE [LARGE SCALE GENOMIC DNA]</scope>
    <source>
        <strain evidence="2">KlaHel</strain>
    </source>
</reference>
<dbReference type="Proteomes" id="UP000202511">
    <property type="component" value="Segment"/>
</dbReference>